<dbReference type="SUPFAM" id="SSF52821">
    <property type="entry name" value="Rhodanese/Cell cycle control phosphatase"/>
    <property type="match status" value="1"/>
</dbReference>
<dbReference type="SUPFAM" id="SSF53335">
    <property type="entry name" value="S-adenosyl-L-methionine-dependent methyltransferases"/>
    <property type="match status" value="1"/>
</dbReference>
<keyword evidence="3" id="KW-1185">Reference proteome</keyword>
<dbReference type="AlphaFoldDB" id="A0A163LQ01"/>
<organism evidence="2">
    <name type="scientific">Absidia glauca</name>
    <name type="common">Pin mould</name>
    <dbReference type="NCBI Taxonomy" id="4829"/>
    <lineage>
        <taxon>Eukaryota</taxon>
        <taxon>Fungi</taxon>
        <taxon>Fungi incertae sedis</taxon>
        <taxon>Mucoromycota</taxon>
        <taxon>Mucoromycotina</taxon>
        <taxon>Mucoromycetes</taxon>
        <taxon>Mucorales</taxon>
        <taxon>Cunninghamellaceae</taxon>
        <taxon>Absidia</taxon>
    </lineage>
</organism>
<evidence type="ECO:0000313" key="3">
    <source>
        <dbReference type="Proteomes" id="UP000078561"/>
    </source>
</evidence>
<reference evidence="2" key="1">
    <citation type="submission" date="2016-04" db="EMBL/GenBank/DDBJ databases">
        <authorList>
            <person name="Evans L.H."/>
            <person name="Alamgir A."/>
            <person name="Owens N."/>
            <person name="Weber N.D."/>
            <person name="Virtaneva K."/>
            <person name="Barbian K."/>
            <person name="Babar A."/>
            <person name="Rosenke K."/>
        </authorList>
    </citation>
    <scope>NUCLEOTIDE SEQUENCE [LARGE SCALE GENOMIC DNA]</scope>
    <source>
        <strain evidence="2">CBS 101.48</strain>
    </source>
</reference>
<dbReference type="InterPro" id="IPR036873">
    <property type="entry name" value="Rhodanese-like_dom_sf"/>
</dbReference>
<dbReference type="Gene3D" id="3.40.50.150">
    <property type="entry name" value="Vaccinia Virus protein VP39"/>
    <property type="match status" value="1"/>
</dbReference>
<dbReference type="Gene3D" id="3.40.250.10">
    <property type="entry name" value="Rhodanese-like domain"/>
    <property type="match status" value="1"/>
</dbReference>
<accession>A0A163LQ01</accession>
<proteinExistence type="predicted"/>
<dbReference type="InterPro" id="IPR001763">
    <property type="entry name" value="Rhodanese-like_dom"/>
</dbReference>
<dbReference type="PROSITE" id="PS50206">
    <property type="entry name" value="RHODANESE_3"/>
    <property type="match status" value="1"/>
</dbReference>
<protein>
    <recommendedName>
        <fullName evidence="1">Rhodanese domain-containing protein</fullName>
    </recommendedName>
</protein>
<dbReference type="InParanoid" id="A0A163LQ01"/>
<feature type="domain" description="Rhodanese" evidence="1">
    <location>
        <begin position="21"/>
        <end position="70"/>
    </location>
</feature>
<sequence>MSCQKKLLQQWKTSSCRQRCLDVRSSLEFQTCHIQSSTNIPFDQLKKRMAELPPKNVPFALLAAAATEDKQSIDKTPFDGGAQWLRSQGWHPRYVFQPGEDPCFWPKAAQVVGCSTNTTKPSILFRPHALLQDSMGLITTALPGRRTILDIGCGSGRDLTWLLLQQPTWHGTGVDHLAGAQERFGSMTASLGDRARFVSAKVMADGTWKSTERLLTDGGQLYDMVMTIRFFVRPFLPILPTLVKSGGLVVISHFVDIGDYQHPKKERRLRQGELNRFAEQMGLSVLVDRLEWIEDGIRPVQSVILQKVV</sequence>
<evidence type="ECO:0000259" key="1">
    <source>
        <dbReference type="PROSITE" id="PS50206"/>
    </source>
</evidence>
<dbReference type="EMBL" id="LT550270">
    <property type="protein sequence ID" value="SAL95358.1"/>
    <property type="molecule type" value="Genomic_DNA"/>
</dbReference>
<gene>
    <name evidence="2" type="primary">ABSGL_00676.1 scaffold 832</name>
</gene>
<dbReference type="InterPro" id="IPR029063">
    <property type="entry name" value="SAM-dependent_MTases_sf"/>
</dbReference>
<name>A0A163LQ01_ABSGL</name>
<dbReference type="Proteomes" id="UP000078561">
    <property type="component" value="Unassembled WGS sequence"/>
</dbReference>
<dbReference type="CDD" id="cd02440">
    <property type="entry name" value="AdoMet_MTases"/>
    <property type="match status" value="1"/>
</dbReference>
<dbReference type="OrthoDB" id="74240at2759"/>
<dbReference type="Pfam" id="PF00581">
    <property type="entry name" value="Rhodanese"/>
    <property type="match status" value="1"/>
</dbReference>
<dbReference type="OMA" id="WFQLPAK"/>
<evidence type="ECO:0000313" key="2">
    <source>
        <dbReference type="EMBL" id="SAL95358.1"/>
    </source>
</evidence>
<dbReference type="FunCoup" id="A0A163LQ01">
    <property type="interactions" value="233"/>
</dbReference>